<evidence type="ECO:0000256" key="2">
    <source>
        <dbReference type="ARBA" id="ARBA00010789"/>
    </source>
</evidence>
<dbReference type="InterPro" id="IPR056580">
    <property type="entry name" value="Ufl1_dom"/>
</dbReference>
<evidence type="ECO:0000259" key="10">
    <source>
        <dbReference type="Pfam" id="PF23659"/>
    </source>
</evidence>
<dbReference type="PANTHER" id="PTHR31057">
    <property type="entry name" value="E3 UFM1-PROTEIN LIGASE 1"/>
    <property type="match status" value="1"/>
</dbReference>
<dbReference type="InterPro" id="IPR018611">
    <property type="entry name" value="Ufl1"/>
</dbReference>
<dbReference type="InterPro" id="IPR056761">
    <property type="entry name" value="Ufl1-like_C"/>
</dbReference>
<keyword evidence="4" id="KW-0808">Transferase</keyword>
<feature type="domain" description="E3 UFM1-protein ligase 1-like N-terminal" evidence="9">
    <location>
        <begin position="7"/>
        <end position="280"/>
    </location>
</feature>
<comment type="function">
    <text evidence="1">E3 UFM1-protein ligase that mediates ufmylation of target proteins.</text>
</comment>
<proteinExistence type="inferred from homology"/>
<evidence type="ECO:0000256" key="7">
    <source>
        <dbReference type="SAM" id="MobiDB-lite"/>
    </source>
</evidence>
<feature type="domain" description="E3 UFM1-protein ligase 1-like" evidence="10">
    <location>
        <begin position="543"/>
        <end position="659"/>
    </location>
</feature>
<dbReference type="RefSeq" id="XP_023169746.2">
    <property type="nucleotide sequence ID" value="XM_023313978.2"/>
</dbReference>
<feature type="domain" description="E3 UFM1-protein ligase-like C-terminal" evidence="11">
    <location>
        <begin position="665"/>
        <end position="767"/>
    </location>
</feature>
<evidence type="ECO:0000259" key="11">
    <source>
        <dbReference type="Pfam" id="PF25041"/>
    </source>
</evidence>
<dbReference type="AlphaFoldDB" id="A0A6J1LS21"/>
<evidence type="ECO:0000256" key="5">
    <source>
        <dbReference type="ARBA" id="ARBA00022786"/>
    </source>
</evidence>
<dbReference type="GO" id="GO:0005789">
    <property type="term" value="C:endoplasmic reticulum membrane"/>
    <property type="evidence" value="ECO:0007669"/>
    <property type="project" value="TreeGrafter"/>
</dbReference>
<dbReference type="GO" id="GO:0061666">
    <property type="term" value="F:UFM1 ligase activity"/>
    <property type="evidence" value="ECO:0007669"/>
    <property type="project" value="InterPro"/>
</dbReference>
<dbReference type="GeneID" id="111598634"/>
<dbReference type="InterPro" id="IPR056579">
    <property type="entry name" value="Ufl1_N"/>
</dbReference>
<evidence type="ECO:0000256" key="6">
    <source>
        <dbReference type="ARBA" id="ARBA00030452"/>
    </source>
</evidence>
<dbReference type="GO" id="GO:0034976">
    <property type="term" value="P:response to endoplasmic reticulum stress"/>
    <property type="evidence" value="ECO:0007669"/>
    <property type="project" value="TreeGrafter"/>
</dbReference>
<feature type="transmembrane region" description="Helical" evidence="8">
    <location>
        <begin position="688"/>
        <end position="708"/>
    </location>
</feature>
<keyword evidence="8" id="KW-0472">Membrane</keyword>
<protein>
    <recommendedName>
        <fullName evidence="3">E3 UFM1-protein ligase 1 homolog</fullName>
    </recommendedName>
    <alternativeName>
        <fullName evidence="6">E3 UFM1-protein transferase 1 homolog</fullName>
    </alternativeName>
</protein>
<evidence type="ECO:0000256" key="8">
    <source>
        <dbReference type="SAM" id="Phobius"/>
    </source>
</evidence>
<dbReference type="PANTHER" id="PTHR31057:SF0">
    <property type="entry name" value="E3 UFM1-PROTEIN LIGASE 1"/>
    <property type="match status" value="1"/>
</dbReference>
<keyword evidence="12" id="KW-1185">Reference proteome</keyword>
<dbReference type="Pfam" id="PF25041">
    <property type="entry name" value="UFL1_C"/>
    <property type="match status" value="1"/>
</dbReference>
<accession>A0A6J1LS21</accession>
<evidence type="ECO:0000256" key="4">
    <source>
        <dbReference type="ARBA" id="ARBA00022679"/>
    </source>
</evidence>
<dbReference type="OMA" id="CILHASG"/>
<evidence type="ECO:0000256" key="3">
    <source>
        <dbReference type="ARBA" id="ARBA00014160"/>
    </source>
</evidence>
<evidence type="ECO:0000313" key="13">
    <source>
        <dbReference type="RefSeq" id="XP_023169746.2"/>
    </source>
</evidence>
<dbReference type="Pfam" id="PF09743">
    <property type="entry name" value="E3_UFM1_ligase"/>
    <property type="match status" value="1"/>
</dbReference>
<keyword evidence="13" id="KW-0436">Ligase</keyword>
<dbReference type="KEGG" id="dhe:111598634"/>
<keyword evidence="8" id="KW-1133">Transmembrane helix</keyword>
<keyword evidence="5" id="KW-0833">Ubl conjugation pathway</keyword>
<organism evidence="12 13">
    <name type="scientific">Drosophila hydei</name>
    <name type="common">Fruit fly</name>
    <dbReference type="NCBI Taxonomy" id="7224"/>
    <lineage>
        <taxon>Eukaryota</taxon>
        <taxon>Metazoa</taxon>
        <taxon>Ecdysozoa</taxon>
        <taxon>Arthropoda</taxon>
        <taxon>Hexapoda</taxon>
        <taxon>Insecta</taxon>
        <taxon>Pterygota</taxon>
        <taxon>Neoptera</taxon>
        <taxon>Endopterygota</taxon>
        <taxon>Diptera</taxon>
        <taxon>Brachycera</taxon>
        <taxon>Muscomorpha</taxon>
        <taxon>Ephydroidea</taxon>
        <taxon>Drosophilidae</taxon>
        <taxon>Drosophila</taxon>
    </lineage>
</organism>
<gene>
    <name evidence="13" type="primary">LOC111598634</name>
</gene>
<name>A0A6J1LS21_DROHY</name>
<feature type="region of interest" description="Disordered" evidence="7">
    <location>
        <begin position="405"/>
        <end position="480"/>
    </location>
</feature>
<dbReference type="Proteomes" id="UP000504633">
    <property type="component" value="Unplaced"/>
</dbReference>
<dbReference type="Pfam" id="PF23659">
    <property type="entry name" value="UFL1"/>
    <property type="match status" value="1"/>
</dbReference>
<dbReference type="OrthoDB" id="10258297at2759"/>
<dbReference type="GO" id="GO:0016874">
    <property type="term" value="F:ligase activity"/>
    <property type="evidence" value="ECO:0007669"/>
    <property type="project" value="UniProtKB-KW"/>
</dbReference>
<dbReference type="GO" id="GO:0032434">
    <property type="term" value="P:regulation of proteasomal ubiquitin-dependent protein catabolic process"/>
    <property type="evidence" value="ECO:0007669"/>
    <property type="project" value="TreeGrafter"/>
</dbReference>
<feature type="compositionally biased region" description="Basic residues" evidence="7">
    <location>
        <begin position="445"/>
        <end position="457"/>
    </location>
</feature>
<dbReference type="Pfam" id="PF25870">
    <property type="entry name" value="WHD_UFL1_5th"/>
    <property type="match status" value="1"/>
</dbReference>
<comment type="similarity">
    <text evidence="2">Belongs to the UFL1 family.</text>
</comment>
<dbReference type="CTD" id="23376"/>
<keyword evidence="8" id="KW-0812">Transmembrane</keyword>
<evidence type="ECO:0000313" key="12">
    <source>
        <dbReference type="Proteomes" id="UP000504633"/>
    </source>
</evidence>
<reference evidence="13" key="1">
    <citation type="submission" date="2025-08" db="UniProtKB">
        <authorList>
            <consortium name="RefSeq"/>
        </authorList>
    </citation>
    <scope>IDENTIFICATION</scope>
    <source>
        <strain evidence="13">15085-1641.00</strain>
        <tissue evidence="13">Whole body</tissue>
    </source>
</reference>
<evidence type="ECO:0000259" key="9">
    <source>
        <dbReference type="Pfam" id="PF09743"/>
    </source>
</evidence>
<dbReference type="GO" id="GO:1990592">
    <property type="term" value="P:protein K69-linked ufmylation"/>
    <property type="evidence" value="ECO:0007669"/>
    <property type="project" value="TreeGrafter"/>
</dbReference>
<sequence length="783" mass="87905">MSSDWDEIKRLAADFQKAQLTSTLQKLSERNCIEIVTLLLEKQLLDVVFTNDGKEYITPDHLEREIQDELYANGGRANLVEVSKTLNVDLSRIETLAERIAAEDPQIHLMLGQLIDEDYITHIAQEINEKLAQRGEISISDLTSQFDLPSEFLQHNVMEKHLGKLIKGRQDTTNPRVFFTQAYIQRCKAKIRGALAAISKPTNVSIILQQINVQEKIFHSLLDEILPAGQVTSKQANAQYVPHIYAKTQAEWVNSFYKQNSFLEYEAINKLGISDAKAYIRKQFPNEQFLFLKRVALGAHIIELTVVAALNECSATKQYLDLATILPSNLSEDDIEEAFDAVMAQKQCNPSHFVFLESIVFSQAYLTQLIQPCQDMAHGLAKAAIDNGVYQQYIVEKTLAQKGSASGATYDADDDGKVDKRDERRKKAASGKAGGGAQGRETKTKSTKKHQRGRAAAHNHDSEDDEETSQQSTGSSRKSVRALELVKNSDIINLIKTALEEEGLEHLAKPIAALYVNQLNQAALIKAQELYEATPQTNRRQTHAAIQERVNTLLVDIRLYEKGIKLFHMETQSQLVKYLLKSLGNEICNELTLYVAAECSLSVKSTNLNVDQRIKLIQECDAQYRNALLEQNKALNKNIEDFELATEAVLKACSMIVKKADKKKDRALIISHKEKLMQQLLECHEPALLLHLAALILFTTITGCILHASGKFVSTILQHIRATLNESQNALLLRYHDLVLQMLQQATPDSQEFKSLNEQLQTLQGEVVDLAQNYSRASVSKAE</sequence>
<evidence type="ECO:0000256" key="1">
    <source>
        <dbReference type="ARBA" id="ARBA00003950"/>
    </source>
</evidence>